<dbReference type="Pfam" id="PF03793">
    <property type="entry name" value="PASTA"/>
    <property type="match status" value="2"/>
</dbReference>
<dbReference type="SUPFAM" id="SSF56601">
    <property type="entry name" value="beta-lactamase/transpeptidase-like"/>
    <property type="match status" value="1"/>
</dbReference>
<keyword evidence="7" id="KW-1185">Reference proteome</keyword>
<dbReference type="Pfam" id="PF03717">
    <property type="entry name" value="PBP_dimer"/>
    <property type="match status" value="1"/>
</dbReference>
<evidence type="ECO:0000313" key="7">
    <source>
        <dbReference type="Proteomes" id="UP000509222"/>
    </source>
</evidence>
<reference evidence="7" key="1">
    <citation type="submission" date="2020-06" db="EMBL/GenBank/DDBJ databases">
        <title>Isolation of Planomicrobium glaciei.</title>
        <authorList>
            <person name="Malisova L."/>
            <person name="Safrankova R."/>
            <person name="Jakubu V."/>
            <person name="Spanelova P."/>
        </authorList>
    </citation>
    <scope>NUCLEOTIDE SEQUENCE [LARGE SCALE GENOMIC DNA]</scope>
    <source>
        <strain evidence="7">NRL-ATB46093</strain>
    </source>
</reference>
<evidence type="ECO:0000256" key="3">
    <source>
        <dbReference type="ARBA" id="ARBA00023136"/>
    </source>
</evidence>
<dbReference type="SUPFAM" id="SSF56519">
    <property type="entry name" value="Penicillin binding protein dimerisation domain"/>
    <property type="match status" value="1"/>
</dbReference>
<evidence type="ECO:0000313" key="6">
    <source>
        <dbReference type="EMBL" id="QKX49179.1"/>
    </source>
</evidence>
<evidence type="ECO:0000256" key="2">
    <source>
        <dbReference type="ARBA" id="ARBA00007171"/>
    </source>
</evidence>
<dbReference type="Gene3D" id="2.20.70.70">
    <property type="match status" value="1"/>
</dbReference>
<dbReference type="PANTHER" id="PTHR30627:SF26">
    <property type="entry name" value="PENICILLIN-BINDING PROTEIN 2B"/>
    <property type="match status" value="1"/>
</dbReference>
<dbReference type="Pfam" id="PF00905">
    <property type="entry name" value="Transpeptidase"/>
    <property type="match status" value="1"/>
</dbReference>
<name>A0A7H8Q5G4_9BACL</name>
<dbReference type="GO" id="GO:0008658">
    <property type="term" value="F:penicillin binding"/>
    <property type="evidence" value="ECO:0007669"/>
    <property type="project" value="InterPro"/>
</dbReference>
<proteinExistence type="inferred from homology"/>
<evidence type="ECO:0000259" key="5">
    <source>
        <dbReference type="PROSITE" id="PS51178"/>
    </source>
</evidence>
<feature type="compositionally biased region" description="Polar residues" evidence="4">
    <location>
        <begin position="715"/>
        <end position="727"/>
    </location>
</feature>
<dbReference type="Proteomes" id="UP000509222">
    <property type="component" value="Chromosome"/>
</dbReference>
<gene>
    <name evidence="6" type="ORF">HF394_00575</name>
</gene>
<feature type="compositionally biased region" description="Acidic residues" evidence="4">
    <location>
        <begin position="731"/>
        <end position="741"/>
    </location>
</feature>
<accession>A0A7H8Q5G4</accession>
<dbReference type="Gene3D" id="3.90.1310.10">
    <property type="entry name" value="Penicillin-binding protein 2a (Domain 2)"/>
    <property type="match status" value="1"/>
</dbReference>
<dbReference type="RefSeq" id="WP_176293889.1">
    <property type="nucleotide sequence ID" value="NZ_CP051177.1"/>
</dbReference>
<dbReference type="InterPro" id="IPR036138">
    <property type="entry name" value="PBP_dimer_sf"/>
</dbReference>
<feature type="domain" description="PASTA" evidence="5">
    <location>
        <begin position="598"/>
        <end position="658"/>
    </location>
</feature>
<feature type="compositionally biased region" description="Low complexity" evidence="4">
    <location>
        <begin position="742"/>
        <end position="751"/>
    </location>
</feature>
<organism evidence="6 7">
    <name type="scientific">Planococcus glaciei</name>
    <dbReference type="NCBI Taxonomy" id="459472"/>
    <lineage>
        <taxon>Bacteria</taxon>
        <taxon>Bacillati</taxon>
        <taxon>Bacillota</taxon>
        <taxon>Bacilli</taxon>
        <taxon>Bacillales</taxon>
        <taxon>Caryophanaceae</taxon>
        <taxon>Planococcus</taxon>
    </lineage>
</organism>
<dbReference type="CDD" id="cd06576">
    <property type="entry name" value="PASTA_Pbp2x-like_1"/>
    <property type="match status" value="1"/>
</dbReference>
<sequence length="815" mass="87667">MKKKFRFQWGAFLLFLVFAGLFFILTVRIVSIQATGTVEGQELAAKAAAKYQQEEVLAAERGKILDRDGQVIAEDTLTYKVVAVLDESATQSASNPRHVVDVEETAEFLAKHLGMAEDKVLAILEQGVEKDRYQVEFGVAGREISHTKMLEMKEEEVPGILFVKDLKRLYPNGTFASHLIGFAMKEETKDGLMVTKGRMGLESIHNKALTGKNGKIEFSTDKWGFLLPNNESAVTPAVDGSDVQLTLDKTLQNFLEDAMTKVQKEYEPARMIAVVADPDTGEILAMSQRPTFNPNTREGLSDNWLNESIELTIEPGSPMKMFTLASAIEEGKWDPNAYYNSGTYSLMGTTIGDYNSGRGWGSITFLEGFQRSSNVSMAYLLERIGPETFMKYIDAFGFGKKTGIDLPNEAPGKVLDTGPIERLTTTYGQGSTVTPIQMIQAASAIANEGVMMKPYVIDQIKNPDTGKVTLKSKPEKAGQPISAETAEKVKEILASTVTSENGSGRPFALKDYAVAGKTGTAQVPGPDGRYINQGKNGFLYSFLGMAPADDPELLVYIGVQQPQLPAGEYGSAPVAKIFNSVMENGLKHMNVKPDNAKSVKTTELEDYTGKSSAEVTEQLAGRGLNVVVTGGSTKVEGQYPATGEAVVEGGTVILKTAGPSILPDFTGWSKRDLLAYQSLSGLSVELAGQGYAVSQSLSPGSKVTLKDPVVIRLQTPENASQIQSTDSFEGAPEEPAEDEAEGAAGQDAAEPGMEETPEEAAPEENGAASEESGEETPADAAEATPEEPTETVEEPAEEGSAGETIEEEIVEDPTE</sequence>
<dbReference type="InterPro" id="IPR012338">
    <property type="entry name" value="Beta-lactam/transpept-like"/>
</dbReference>
<dbReference type="InterPro" id="IPR005311">
    <property type="entry name" value="PBP_dimer"/>
</dbReference>
<dbReference type="Gene3D" id="3.40.710.10">
    <property type="entry name" value="DD-peptidase/beta-lactamase superfamily"/>
    <property type="match status" value="1"/>
</dbReference>
<dbReference type="AlphaFoldDB" id="A0A7H8Q5G4"/>
<dbReference type="CDD" id="cd06575">
    <property type="entry name" value="PASTA_Pbp2x-like_2"/>
    <property type="match status" value="1"/>
</dbReference>
<dbReference type="SMART" id="SM00740">
    <property type="entry name" value="PASTA"/>
    <property type="match status" value="2"/>
</dbReference>
<evidence type="ECO:0000256" key="1">
    <source>
        <dbReference type="ARBA" id="ARBA00004370"/>
    </source>
</evidence>
<dbReference type="InterPro" id="IPR005543">
    <property type="entry name" value="PASTA_dom"/>
</dbReference>
<comment type="similarity">
    <text evidence="2">Belongs to the transpeptidase family.</text>
</comment>
<dbReference type="InterPro" id="IPR050515">
    <property type="entry name" value="Beta-lactam/transpept"/>
</dbReference>
<evidence type="ECO:0000256" key="4">
    <source>
        <dbReference type="SAM" id="MobiDB-lite"/>
    </source>
</evidence>
<dbReference type="InterPro" id="IPR001460">
    <property type="entry name" value="PCN-bd_Tpept"/>
</dbReference>
<dbReference type="GO" id="GO:0071555">
    <property type="term" value="P:cell wall organization"/>
    <property type="evidence" value="ECO:0007669"/>
    <property type="project" value="TreeGrafter"/>
</dbReference>
<dbReference type="EMBL" id="CP051177">
    <property type="protein sequence ID" value="QKX49179.1"/>
    <property type="molecule type" value="Genomic_DNA"/>
</dbReference>
<dbReference type="PANTHER" id="PTHR30627">
    <property type="entry name" value="PEPTIDOGLYCAN D,D-TRANSPEPTIDASE"/>
    <property type="match status" value="1"/>
</dbReference>
<feature type="compositionally biased region" description="Acidic residues" evidence="4">
    <location>
        <begin position="804"/>
        <end position="815"/>
    </location>
</feature>
<keyword evidence="3" id="KW-0472">Membrane</keyword>
<protein>
    <submittedName>
        <fullName evidence="6">Penicillin-binding protein</fullName>
    </submittedName>
</protein>
<dbReference type="SUPFAM" id="SSF54184">
    <property type="entry name" value="Penicillin-binding protein 2x (pbp-2x), c-terminal domain"/>
    <property type="match status" value="2"/>
</dbReference>
<feature type="compositionally biased region" description="Acidic residues" evidence="4">
    <location>
        <begin position="784"/>
        <end position="797"/>
    </location>
</feature>
<feature type="region of interest" description="Disordered" evidence="4">
    <location>
        <begin position="715"/>
        <end position="815"/>
    </location>
</feature>
<feature type="compositionally biased region" description="Acidic residues" evidence="4">
    <location>
        <begin position="752"/>
        <end position="762"/>
    </location>
</feature>
<dbReference type="PROSITE" id="PS51178">
    <property type="entry name" value="PASTA"/>
    <property type="match status" value="1"/>
</dbReference>
<comment type="subcellular location">
    <subcellularLocation>
        <location evidence="1">Membrane</location>
    </subcellularLocation>
</comment>
<dbReference type="Gene3D" id="3.30.70.2110">
    <property type="match status" value="1"/>
</dbReference>
<dbReference type="GO" id="GO:0005886">
    <property type="term" value="C:plasma membrane"/>
    <property type="evidence" value="ECO:0007669"/>
    <property type="project" value="TreeGrafter"/>
</dbReference>